<feature type="transmembrane region" description="Helical" evidence="10">
    <location>
        <begin position="69"/>
        <end position="94"/>
    </location>
</feature>
<dbReference type="Pfam" id="PF01311">
    <property type="entry name" value="Bac_export_1"/>
    <property type="match status" value="1"/>
</dbReference>
<evidence type="ECO:0000313" key="12">
    <source>
        <dbReference type="Proteomes" id="UP000622405"/>
    </source>
</evidence>
<dbReference type="PRINTS" id="PR00953">
    <property type="entry name" value="TYPE3IMRPROT"/>
</dbReference>
<keyword evidence="7 10" id="KW-0472">Membrane</keyword>
<comment type="function">
    <text evidence="1 10">Role in flagellar biosynthesis.</text>
</comment>
<dbReference type="PANTHER" id="PTHR30065:SF1">
    <property type="entry name" value="SURFACE PRESENTATION OF ANTIGENS PROTEIN SPAR"/>
    <property type="match status" value="1"/>
</dbReference>
<keyword evidence="11" id="KW-0282">Flagellum</keyword>
<keyword evidence="6 10" id="KW-1133">Transmembrane helix</keyword>
<accession>A0ABR6YVB2</accession>
<feature type="transmembrane region" description="Helical" evidence="10">
    <location>
        <begin position="219"/>
        <end position="239"/>
    </location>
</feature>
<feature type="transmembrane region" description="Helical" evidence="10">
    <location>
        <begin position="174"/>
        <end position="207"/>
    </location>
</feature>
<keyword evidence="11" id="KW-0969">Cilium</keyword>
<evidence type="ECO:0000256" key="5">
    <source>
        <dbReference type="ARBA" id="ARBA00022692"/>
    </source>
</evidence>
<proteinExistence type="inferred from homology"/>
<evidence type="ECO:0000256" key="1">
    <source>
        <dbReference type="ARBA" id="ARBA00002578"/>
    </source>
</evidence>
<dbReference type="InterPro" id="IPR006303">
    <property type="entry name" value="FliR"/>
</dbReference>
<comment type="subcellular location">
    <subcellularLocation>
        <location evidence="10">Cell membrane</location>
        <topology evidence="10">Multi-pass membrane protein</topology>
    </subcellularLocation>
    <subcellularLocation>
        <location evidence="10">Bacterial flagellum basal body</location>
    </subcellularLocation>
</comment>
<dbReference type="PANTHER" id="PTHR30065">
    <property type="entry name" value="FLAGELLAR BIOSYNTHETIC PROTEIN FLIR"/>
    <property type="match status" value="1"/>
</dbReference>
<evidence type="ECO:0000313" key="11">
    <source>
        <dbReference type="EMBL" id="MBC3899086.1"/>
    </source>
</evidence>
<evidence type="ECO:0000256" key="6">
    <source>
        <dbReference type="ARBA" id="ARBA00022989"/>
    </source>
</evidence>
<dbReference type="EMBL" id="WJBE01000004">
    <property type="protein sequence ID" value="MBC3899086.1"/>
    <property type="molecule type" value="Genomic_DNA"/>
</dbReference>
<name>A0ABR6YVB2_9FIRM</name>
<feature type="transmembrane region" description="Helical" evidence="10">
    <location>
        <begin position="131"/>
        <end position="153"/>
    </location>
</feature>
<evidence type="ECO:0000256" key="8">
    <source>
        <dbReference type="ARBA" id="ARBA00023143"/>
    </source>
</evidence>
<keyword evidence="4 10" id="KW-1003">Cell membrane</keyword>
<evidence type="ECO:0000256" key="4">
    <source>
        <dbReference type="ARBA" id="ARBA00022475"/>
    </source>
</evidence>
<feature type="transmembrane region" description="Helical" evidence="10">
    <location>
        <begin position="38"/>
        <end position="57"/>
    </location>
</feature>
<keyword evidence="5 10" id="KW-0812">Transmembrane</keyword>
<organism evidence="11 12">
    <name type="scientific">Acetobacterium malicum</name>
    <dbReference type="NCBI Taxonomy" id="52692"/>
    <lineage>
        <taxon>Bacteria</taxon>
        <taxon>Bacillati</taxon>
        <taxon>Bacillota</taxon>
        <taxon>Clostridia</taxon>
        <taxon>Eubacteriales</taxon>
        <taxon>Eubacteriaceae</taxon>
        <taxon>Acetobacterium</taxon>
    </lineage>
</organism>
<feature type="transmembrane region" description="Helical" evidence="10">
    <location>
        <begin position="12"/>
        <end position="32"/>
    </location>
</feature>
<protein>
    <recommendedName>
        <fullName evidence="3 9">Flagellar biosynthetic protein FliR</fullName>
    </recommendedName>
</protein>
<keyword evidence="12" id="KW-1185">Reference proteome</keyword>
<keyword evidence="11" id="KW-0966">Cell projection</keyword>
<evidence type="ECO:0000256" key="9">
    <source>
        <dbReference type="NCBIfam" id="TIGR01400"/>
    </source>
</evidence>
<evidence type="ECO:0000256" key="3">
    <source>
        <dbReference type="ARBA" id="ARBA00021717"/>
    </source>
</evidence>
<dbReference type="Proteomes" id="UP000622405">
    <property type="component" value="Unassembled WGS sequence"/>
</dbReference>
<keyword evidence="8 10" id="KW-0975">Bacterial flagellum</keyword>
<reference evidence="11 12" key="1">
    <citation type="journal article" date="2020" name="mSystems">
        <title>Defining Genomic and Predicted Metabolic Features of the Acetobacterium Genus.</title>
        <authorList>
            <person name="Ross D.E."/>
            <person name="Marshall C.W."/>
            <person name="Gulliver D."/>
            <person name="May H.D."/>
            <person name="Norman R.S."/>
        </authorList>
    </citation>
    <scope>NUCLEOTIDE SEQUENCE [LARGE SCALE GENOMIC DNA]</scope>
    <source>
        <strain evidence="11 12">DSM 4132</strain>
    </source>
</reference>
<dbReference type="InterPro" id="IPR002010">
    <property type="entry name" value="T3SS_IM_R"/>
</dbReference>
<gene>
    <name evidence="11" type="primary">fliR</name>
    <name evidence="11" type="ORF">GH811_05590</name>
</gene>
<dbReference type="RefSeq" id="WP_186893653.1">
    <property type="nucleotide sequence ID" value="NZ_WJBE01000004.1"/>
</dbReference>
<evidence type="ECO:0000256" key="7">
    <source>
        <dbReference type="ARBA" id="ARBA00023136"/>
    </source>
</evidence>
<sequence>MKNVTFDMNQYLIFLLASCRTAGVIFFNPIFGRNSVPSIMKVGLSLAIALFAVFELGTTQVINYTAIEFIGAMLQGFIIGIVIGFIMTLFLSVFQLGGEVIDMQMGLSMASMYDPATKANISVTGNLLTSMYVLIFFISNAHLALFTVVIKSFQVIPLGIGQVSDQVAVFFIELMYYIFIYAVQLAIPIIVTEIIAEFAVGILMRLVPNINVFVINIQIKVFIGLIVIFTIIPALANFMTQMNLLMMEKITQVLTFFI</sequence>
<evidence type="ECO:0000256" key="10">
    <source>
        <dbReference type="RuleBase" id="RU362071"/>
    </source>
</evidence>
<comment type="similarity">
    <text evidence="2 10">Belongs to the FliR/MopE/SpaR family.</text>
</comment>
<dbReference type="PROSITE" id="PS51257">
    <property type="entry name" value="PROKAR_LIPOPROTEIN"/>
    <property type="match status" value="1"/>
</dbReference>
<evidence type="ECO:0000256" key="2">
    <source>
        <dbReference type="ARBA" id="ARBA00009772"/>
    </source>
</evidence>
<comment type="caution">
    <text evidence="11">The sequence shown here is derived from an EMBL/GenBank/DDBJ whole genome shotgun (WGS) entry which is preliminary data.</text>
</comment>
<dbReference type="NCBIfam" id="TIGR01400">
    <property type="entry name" value="fliR"/>
    <property type="match status" value="1"/>
</dbReference>